<evidence type="ECO:0000256" key="1">
    <source>
        <dbReference type="ARBA" id="ARBA00023242"/>
    </source>
</evidence>
<proteinExistence type="predicted"/>
<organism evidence="3 4">
    <name type="scientific">Didymella exigua CBS 183.55</name>
    <dbReference type="NCBI Taxonomy" id="1150837"/>
    <lineage>
        <taxon>Eukaryota</taxon>
        <taxon>Fungi</taxon>
        <taxon>Dikarya</taxon>
        <taxon>Ascomycota</taxon>
        <taxon>Pezizomycotina</taxon>
        <taxon>Dothideomycetes</taxon>
        <taxon>Pleosporomycetidae</taxon>
        <taxon>Pleosporales</taxon>
        <taxon>Pleosporineae</taxon>
        <taxon>Didymellaceae</taxon>
        <taxon>Didymella</taxon>
    </lineage>
</organism>
<dbReference type="PROSITE" id="PS50048">
    <property type="entry name" value="ZN2_CY6_FUNGAL_2"/>
    <property type="match status" value="1"/>
</dbReference>
<dbReference type="GO" id="GO:0008270">
    <property type="term" value="F:zinc ion binding"/>
    <property type="evidence" value="ECO:0007669"/>
    <property type="project" value="InterPro"/>
</dbReference>
<dbReference type="InterPro" id="IPR001138">
    <property type="entry name" value="Zn2Cys6_DnaBD"/>
</dbReference>
<dbReference type="AlphaFoldDB" id="A0A6A5R8Y5"/>
<reference evidence="3" key="1">
    <citation type="journal article" date="2020" name="Stud. Mycol.">
        <title>101 Dothideomycetes genomes: a test case for predicting lifestyles and emergence of pathogens.</title>
        <authorList>
            <person name="Haridas S."/>
            <person name="Albert R."/>
            <person name="Binder M."/>
            <person name="Bloem J."/>
            <person name="Labutti K."/>
            <person name="Salamov A."/>
            <person name="Andreopoulos B."/>
            <person name="Baker S."/>
            <person name="Barry K."/>
            <person name="Bills G."/>
            <person name="Bluhm B."/>
            <person name="Cannon C."/>
            <person name="Castanera R."/>
            <person name="Culley D."/>
            <person name="Daum C."/>
            <person name="Ezra D."/>
            <person name="Gonzalez J."/>
            <person name="Henrissat B."/>
            <person name="Kuo A."/>
            <person name="Liang C."/>
            <person name="Lipzen A."/>
            <person name="Lutzoni F."/>
            <person name="Magnuson J."/>
            <person name="Mondo S."/>
            <person name="Nolan M."/>
            <person name="Ohm R."/>
            <person name="Pangilinan J."/>
            <person name="Park H.-J."/>
            <person name="Ramirez L."/>
            <person name="Alfaro M."/>
            <person name="Sun H."/>
            <person name="Tritt A."/>
            <person name="Yoshinaga Y."/>
            <person name="Zwiers L.-H."/>
            <person name="Turgeon B."/>
            <person name="Goodwin S."/>
            <person name="Spatafora J."/>
            <person name="Crous P."/>
            <person name="Grigoriev I."/>
        </authorList>
    </citation>
    <scope>NUCLEOTIDE SEQUENCE</scope>
    <source>
        <strain evidence="3">CBS 183.55</strain>
    </source>
</reference>
<dbReference type="OrthoDB" id="5130013at2759"/>
<dbReference type="GO" id="GO:0000981">
    <property type="term" value="F:DNA-binding transcription factor activity, RNA polymerase II-specific"/>
    <property type="evidence" value="ECO:0007669"/>
    <property type="project" value="InterPro"/>
</dbReference>
<dbReference type="SUPFAM" id="SSF57701">
    <property type="entry name" value="Zn2/Cys6 DNA-binding domain"/>
    <property type="match status" value="1"/>
</dbReference>
<gene>
    <name evidence="3" type="ORF">M421DRAFT_379587</name>
</gene>
<feature type="domain" description="Zn(2)-C6 fungal-type" evidence="2">
    <location>
        <begin position="36"/>
        <end position="64"/>
    </location>
</feature>
<dbReference type="SMART" id="SM00066">
    <property type="entry name" value="GAL4"/>
    <property type="match status" value="1"/>
</dbReference>
<dbReference type="EMBL" id="ML979039">
    <property type="protein sequence ID" value="KAF1922277.1"/>
    <property type="molecule type" value="Genomic_DNA"/>
</dbReference>
<dbReference type="Pfam" id="PF00172">
    <property type="entry name" value="Zn_clus"/>
    <property type="match status" value="1"/>
</dbReference>
<dbReference type="Proteomes" id="UP000800082">
    <property type="component" value="Unassembled WGS sequence"/>
</dbReference>
<dbReference type="InterPro" id="IPR053175">
    <property type="entry name" value="DHMBA_Reg_Transcription_Factor"/>
</dbReference>
<evidence type="ECO:0000313" key="4">
    <source>
        <dbReference type="Proteomes" id="UP000800082"/>
    </source>
</evidence>
<dbReference type="PANTHER" id="PTHR38791">
    <property type="entry name" value="ZN(II)2CYS6 TRANSCRIPTION FACTOR (EUROFUNG)-RELATED-RELATED"/>
    <property type="match status" value="1"/>
</dbReference>
<sequence>MYRSLPNLPHCVRRRSVHEWSFTNMQHRQMATPRIGCATCKGRAISCDGARPHCTNCSRSNRKCHGYGLKLSWPRANDSRRAVVSKSSPPYLSLSKTGLVSDARFVHMSHWDIELNHSLTSSAPVRTLSLLGVPMLCNTFKLEAPDRDLFEYCML</sequence>
<keyword evidence="4" id="KW-1185">Reference proteome</keyword>
<dbReference type="InterPro" id="IPR036864">
    <property type="entry name" value="Zn2-C6_fun-type_DNA-bd_sf"/>
</dbReference>
<evidence type="ECO:0000259" key="2">
    <source>
        <dbReference type="PROSITE" id="PS50048"/>
    </source>
</evidence>
<evidence type="ECO:0000313" key="3">
    <source>
        <dbReference type="EMBL" id="KAF1922277.1"/>
    </source>
</evidence>
<keyword evidence="1" id="KW-0539">Nucleus</keyword>
<dbReference type="RefSeq" id="XP_033442531.1">
    <property type="nucleotide sequence ID" value="XM_033589839.1"/>
</dbReference>
<name>A0A6A5R8Y5_9PLEO</name>
<dbReference type="Gene3D" id="4.10.240.10">
    <property type="entry name" value="Zn(2)-C6 fungal-type DNA-binding domain"/>
    <property type="match status" value="1"/>
</dbReference>
<accession>A0A6A5R8Y5</accession>
<protein>
    <recommendedName>
        <fullName evidence="2">Zn(2)-C6 fungal-type domain-containing protein</fullName>
    </recommendedName>
</protein>
<dbReference type="GeneID" id="54347488"/>
<dbReference type="CDD" id="cd00067">
    <property type="entry name" value="GAL4"/>
    <property type="match status" value="1"/>
</dbReference>